<keyword evidence="4" id="KW-0804">Transcription</keyword>
<dbReference type="PANTHER" id="PTHR24567">
    <property type="entry name" value="CRP FAMILY TRANSCRIPTIONAL REGULATORY PROTEIN"/>
    <property type="match status" value="1"/>
</dbReference>
<reference evidence="7 8" key="1">
    <citation type="submission" date="2020-07" db="EMBL/GenBank/DDBJ databases">
        <authorList>
            <person name="Criscuolo A."/>
        </authorList>
    </citation>
    <scope>NUCLEOTIDE SEQUENCE [LARGE SCALE GENOMIC DNA]</scope>
    <source>
        <strain evidence="8">CIP 111030</strain>
    </source>
</reference>
<proteinExistence type="predicted"/>
<gene>
    <name evidence="7" type="primary">fnr_2</name>
    <name evidence="7" type="ORF">JEOSCH030_01129</name>
</gene>
<feature type="domain" description="Cyclic nucleotide-binding" evidence="5">
    <location>
        <begin position="27"/>
        <end position="106"/>
    </location>
</feature>
<dbReference type="InterPro" id="IPR014710">
    <property type="entry name" value="RmlC-like_jellyroll"/>
</dbReference>
<dbReference type="EMBL" id="CAJEWE010000010">
    <property type="protein sequence ID" value="CAD2076704.1"/>
    <property type="molecule type" value="Genomic_DNA"/>
</dbReference>
<dbReference type="Gene3D" id="2.60.120.10">
    <property type="entry name" value="Jelly Rolls"/>
    <property type="match status" value="1"/>
</dbReference>
<evidence type="ECO:0000313" key="7">
    <source>
        <dbReference type="EMBL" id="CAD2076704.1"/>
    </source>
</evidence>
<evidence type="ECO:0000259" key="6">
    <source>
        <dbReference type="PROSITE" id="PS51063"/>
    </source>
</evidence>
<dbReference type="InterPro" id="IPR036390">
    <property type="entry name" value="WH_DNA-bd_sf"/>
</dbReference>
<protein>
    <submittedName>
        <fullName evidence="7">Anaerobic regulatory protein</fullName>
    </submittedName>
</protein>
<evidence type="ECO:0000256" key="2">
    <source>
        <dbReference type="ARBA" id="ARBA00023125"/>
    </source>
</evidence>
<dbReference type="Pfam" id="PF13545">
    <property type="entry name" value="HTH_Crp_2"/>
    <property type="match status" value="1"/>
</dbReference>
<dbReference type="InterPro" id="IPR018490">
    <property type="entry name" value="cNMP-bd_dom_sf"/>
</dbReference>
<name>A0A6V7RFW9_9BACL</name>
<dbReference type="GO" id="GO:0003677">
    <property type="term" value="F:DNA binding"/>
    <property type="evidence" value="ECO:0007669"/>
    <property type="project" value="UniProtKB-KW"/>
</dbReference>
<dbReference type="PROSITE" id="PS51063">
    <property type="entry name" value="HTH_CRP_2"/>
    <property type="match status" value="1"/>
</dbReference>
<comment type="caution">
    <text evidence="7">The sequence shown here is derived from an EMBL/GenBank/DDBJ whole genome shotgun (WGS) entry which is preliminary data.</text>
</comment>
<dbReference type="SUPFAM" id="SSF46785">
    <property type="entry name" value="Winged helix' DNA-binding domain"/>
    <property type="match status" value="1"/>
</dbReference>
<dbReference type="SUPFAM" id="SSF51206">
    <property type="entry name" value="cAMP-binding domain-like"/>
    <property type="match status" value="1"/>
</dbReference>
<dbReference type="AlphaFoldDB" id="A0A6V7RFW9"/>
<dbReference type="PANTHER" id="PTHR24567:SF74">
    <property type="entry name" value="HTH-TYPE TRANSCRIPTIONAL REGULATOR ARCR"/>
    <property type="match status" value="1"/>
</dbReference>
<dbReference type="InterPro" id="IPR050397">
    <property type="entry name" value="Env_Response_Regulators"/>
</dbReference>
<dbReference type="InterPro" id="IPR012318">
    <property type="entry name" value="HTH_CRP"/>
</dbReference>
<dbReference type="GO" id="GO:0003700">
    <property type="term" value="F:DNA-binding transcription factor activity"/>
    <property type="evidence" value="ECO:0007669"/>
    <property type="project" value="TreeGrafter"/>
</dbReference>
<evidence type="ECO:0000259" key="5">
    <source>
        <dbReference type="PROSITE" id="PS50042"/>
    </source>
</evidence>
<keyword evidence="8" id="KW-1185">Reference proteome</keyword>
<dbReference type="Pfam" id="PF00027">
    <property type="entry name" value="cNMP_binding"/>
    <property type="match status" value="1"/>
</dbReference>
<keyword evidence="1" id="KW-0805">Transcription regulation</keyword>
<dbReference type="InterPro" id="IPR036388">
    <property type="entry name" value="WH-like_DNA-bd_sf"/>
</dbReference>
<dbReference type="Gene3D" id="1.10.10.10">
    <property type="entry name" value="Winged helix-like DNA-binding domain superfamily/Winged helix DNA-binding domain"/>
    <property type="match status" value="1"/>
</dbReference>
<evidence type="ECO:0000256" key="4">
    <source>
        <dbReference type="ARBA" id="ARBA00023163"/>
    </source>
</evidence>
<evidence type="ECO:0000256" key="3">
    <source>
        <dbReference type="ARBA" id="ARBA00023159"/>
    </source>
</evidence>
<organism evidence="7 8">
    <name type="scientific">Phocicoccus schoeneichii</name>
    <dbReference type="NCBI Taxonomy" id="1812261"/>
    <lineage>
        <taxon>Bacteria</taxon>
        <taxon>Bacillati</taxon>
        <taxon>Bacillota</taxon>
        <taxon>Bacilli</taxon>
        <taxon>Bacillales</taxon>
        <taxon>Salinicoccaceae</taxon>
        <taxon>Phocicoccus</taxon>
    </lineage>
</organism>
<keyword evidence="3" id="KW-0010">Activator</keyword>
<dbReference type="SMART" id="SM00419">
    <property type="entry name" value="HTH_CRP"/>
    <property type="match status" value="1"/>
</dbReference>
<dbReference type="PROSITE" id="PS50042">
    <property type="entry name" value="CNMP_BINDING_3"/>
    <property type="match status" value="1"/>
</dbReference>
<feature type="domain" description="HTH crp-type" evidence="6">
    <location>
        <begin position="137"/>
        <end position="210"/>
    </location>
</feature>
<dbReference type="Proteomes" id="UP000521032">
    <property type="component" value="Unassembled WGS sequence"/>
</dbReference>
<dbReference type="GO" id="GO:0005829">
    <property type="term" value="C:cytosol"/>
    <property type="evidence" value="ECO:0007669"/>
    <property type="project" value="TreeGrafter"/>
</dbReference>
<keyword evidence="2" id="KW-0238">DNA-binding</keyword>
<dbReference type="RefSeq" id="WP_186087421.1">
    <property type="nucleotide sequence ID" value="NZ_BMDB01000001.1"/>
</dbReference>
<evidence type="ECO:0000256" key="1">
    <source>
        <dbReference type="ARBA" id="ARBA00023015"/>
    </source>
</evidence>
<dbReference type="CDD" id="cd00038">
    <property type="entry name" value="CAP_ED"/>
    <property type="match status" value="1"/>
</dbReference>
<dbReference type="InterPro" id="IPR000595">
    <property type="entry name" value="cNMP-bd_dom"/>
</dbReference>
<sequence length="229" mass="26489">MVQVFQPNLIIQFIKENGTNIKVKKDEYIYHTGDKTDCIYLLLSGEVFVCRMQPEGIELVTHFLNEDSIFGAVTLFCGPKTFSTFSQAKVDSELLRIEKHMFEEAIYAHPEFTKEWMKWVDIERSRHSTKIRDLFMFGKYGALASVLIRLTNSFGVKKSNGVLIDTKLTNQELAKLIGTSREVVNRHLREMRNDGILTIDKKKITVLDLEELKRINNCENCDINVCQIF</sequence>
<evidence type="ECO:0000313" key="8">
    <source>
        <dbReference type="Proteomes" id="UP000521032"/>
    </source>
</evidence>
<accession>A0A6V7RFW9</accession>
<dbReference type="CDD" id="cd00092">
    <property type="entry name" value="HTH_CRP"/>
    <property type="match status" value="1"/>
</dbReference>